<proteinExistence type="predicted"/>
<feature type="region of interest" description="Disordered" evidence="1">
    <location>
        <begin position="370"/>
        <end position="413"/>
    </location>
</feature>
<organism evidence="2 3">
    <name type="scientific">Marinibaculum pumilum</name>
    <dbReference type="NCBI Taxonomy" id="1766165"/>
    <lineage>
        <taxon>Bacteria</taxon>
        <taxon>Pseudomonadati</taxon>
        <taxon>Pseudomonadota</taxon>
        <taxon>Alphaproteobacteria</taxon>
        <taxon>Rhodospirillales</taxon>
        <taxon>Rhodospirillaceae</taxon>
        <taxon>Marinibaculum</taxon>
    </lineage>
</organism>
<name>A0ABV7L2N3_9PROT</name>
<dbReference type="PANTHER" id="PTHR48228:SF2">
    <property type="entry name" value="E-CINNAMOYL-COA:R-PHENYLLACTATE COA TRANSFERASE LARGE SUBUNIT"/>
    <property type="match status" value="1"/>
</dbReference>
<accession>A0ABV7L2N3</accession>
<protein>
    <submittedName>
        <fullName evidence="2">CaiB/BaiF CoA transferase family protein</fullName>
    </submittedName>
</protein>
<evidence type="ECO:0000313" key="3">
    <source>
        <dbReference type="Proteomes" id="UP001595528"/>
    </source>
</evidence>
<dbReference type="Pfam" id="PF02515">
    <property type="entry name" value="CoA_transf_3"/>
    <property type="match status" value="1"/>
</dbReference>
<dbReference type="Gene3D" id="3.30.1540.10">
    <property type="entry name" value="formyl-coa transferase, domain 3"/>
    <property type="match status" value="1"/>
</dbReference>
<gene>
    <name evidence="2" type="ORF">ACFOGJ_14955</name>
</gene>
<dbReference type="InterPro" id="IPR050509">
    <property type="entry name" value="CoA-transferase_III"/>
</dbReference>
<dbReference type="EMBL" id="JBHRTR010000028">
    <property type="protein sequence ID" value="MFC3228542.1"/>
    <property type="molecule type" value="Genomic_DNA"/>
</dbReference>
<dbReference type="RefSeq" id="WP_379901754.1">
    <property type="nucleotide sequence ID" value="NZ_JBHRTR010000028.1"/>
</dbReference>
<sequence>MSLQRDATDGGRPILDGIRVIDMASFVAGPAAALVLADHGAEVIKVEPPGGDGYRRLHQLPGMPEPGFDSLWDLDSRGKRSLVLDLKAAADRAVLDRLIETADIFLTNQPLPARRRMGLTWEAVSARNKRLIYASLTAFGETGPDADGTAFDASSLWARSGLMHQLRSAPEAAPAMSVPGQGDHPTAIALFGAIMLALYDRQRSGRGRHVHTSLLANGLWSNAILAQGALAGAEVPPRRDRQAPFTVLVNIYRGADGNWFMLTGVEPERDWQRLLQVIERPDWAADPRFATAEGRAAHAAALTALLDEVFATRSWPDWAARLQAAQLSAGPVLSTEQAAESPQSVACGAIAAAPQGSAVARTVMPPIWVDGAARPEPRPAPQLDADGPAIRAALAAGRSPWSGGAAATEPSQA</sequence>
<dbReference type="Gene3D" id="3.40.50.10540">
    <property type="entry name" value="Crotonobetainyl-coa:carnitine coa-transferase, domain 1"/>
    <property type="match status" value="1"/>
</dbReference>
<dbReference type="Proteomes" id="UP001595528">
    <property type="component" value="Unassembled WGS sequence"/>
</dbReference>
<dbReference type="InterPro" id="IPR023606">
    <property type="entry name" value="CoA-Trfase_III_dom_1_sf"/>
</dbReference>
<evidence type="ECO:0000256" key="1">
    <source>
        <dbReference type="SAM" id="MobiDB-lite"/>
    </source>
</evidence>
<evidence type="ECO:0000313" key="2">
    <source>
        <dbReference type="EMBL" id="MFC3228542.1"/>
    </source>
</evidence>
<keyword evidence="3" id="KW-1185">Reference proteome</keyword>
<dbReference type="PANTHER" id="PTHR48228">
    <property type="entry name" value="SUCCINYL-COA--D-CITRAMALATE COA-TRANSFERASE"/>
    <property type="match status" value="1"/>
</dbReference>
<comment type="caution">
    <text evidence="2">The sequence shown here is derived from an EMBL/GenBank/DDBJ whole genome shotgun (WGS) entry which is preliminary data.</text>
</comment>
<keyword evidence="2" id="KW-0808">Transferase</keyword>
<dbReference type="InterPro" id="IPR003673">
    <property type="entry name" value="CoA-Trfase_fam_III"/>
</dbReference>
<reference evidence="3" key="1">
    <citation type="journal article" date="2019" name="Int. J. Syst. Evol. Microbiol.">
        <title>The Global Catalogue of Microorganisms (GCM) 10K type strain sequencing project: providing services to taxonomists for standard genome sequencing and annotation.</title>
        <authorList>
            <consortium name="The Broad Institute Genomics Platform"/>
            <consortium name="The Broad Institute Genome Sequencing Center for Infectious Disease"/>
            <person name="Wu L."/>
            <person name="Ma J."/>
        </authorList>
    </citation>
    <scope>NUCLEOTIDE SEQUENCE [LARGE SCALE GENOMIC DNA]</scope>
    <source>
        <strain evidence="3">KCTC 42964</strain>
    </source>
</reference>
<dbReference type="GO" id="GO:0016740">
    <property type="term" value="F:transferase activity"/>
    <property type="evidence" value="ECO:0007669"/>
    <property type="project" value="UniProtKB-KW"/>
</dbReference>
<dbReference type="InterPro" id="IPR044855">
    <property type="entry name" value="CoA-Trfase_III_dom3_sf"/>
</dbReference>
<dbReference type="SUPFAM" id="SSF89796">
    <property type="entry name" value="CoA-transferase family III (CaiB/BaiF)"/>
    <property type="match status" value="1"/>
</dbReference>